<protein>
    <submittedName>
        <fullName evidence="8">Branched-chain amino acid transport system ATP-binding protein</fullName>
    </submittedName>
</protein>
<dbReference type="InterPro" id="IPR027417">
    <property type="entry name" value="P-loop_NTPase"/>
</dbReference>
<dbReference type="Gene3D" id="3.40.50.300">
    <property type="entry name" value="P-loop containing nucleotide triphosphate hydrolases"/>
    <property type="match status" value="1"/>
</dbReference>
<evidence type="ECO:0000256" key="2">
    <source>
        <dbReference type="ARBA" id="ARBA00022448"/>
    </source>
</evidence>
<dbReference type="GO" id="GO:0005524">
    <property type="term" value="F:ATP binding"/>
    <property type="evidence" value="ECO:0007669"/>
    <property type="project" value="UniProtKB-KW"/>
</dbReference>
<feature type="compositionally biased region" description="Basic and acidic residues" evidence="6">
    <location>
        <begin position="245"/>
        <end position="263"/>
    </location>
</feature>
<dbReference type="InterPro" id="IPR052156">
    <property type="entry name" value="BCAA_Transport_ATP-bd_LivF"/>
</dbReference>
<dbReference type="InterPro" id="IPR003439">
    <property type="entry name" value="ABC_transporter-like_ATP-bd"/>
</dbReference>
<dbReference type="PANTHER" id="PTHR43820">
    <property type="entry name" value="HIGH-AFFINITY BRANCHED-CHAIN AMINO ACID TRANSPORT ATP-BINDING PROTEIN LIVF"/>
    <property type="match status" value="1"/>
</dbReference>
<dbReference type="Pfam" id="PF00005">
    <property type="entry name" value="ABC_tran"/>
    <property type="match status" value="1"/>
</dbReference>
<dbReference type="GO" id="GO:0015658">
    <property type="term" value="F:branched-chain amino acid transmembrane transporter activity"/>
    <property type="evidence" value="ECO:0007669"/>
    <property type="project" value="TreeGrafter"/>
</dbReference>
<gene>
    <name evidence="8" type="ORF">DFJ65_2442</name>
</gene>
<dbReference type="EMBL" id="QTUA01000001">
    <property type="protein sequence ID" value="REF31375.1"/>
    <property type="molecule type" value="Genomic_DNA"/>
</dbReference>
<sequence>MVITLLSISDLSVRYGRSVKALHGVSFEVPEQTVVAVLGSNGAGKSTLLRAISGTLSLHRGEITSGTIHLDGTRIDRMDPASIVRRRLGQVPENRQVFGRMSVDENLRAGGLATEASRRAAARDAVLDLFPKLAERLSQPAGLLSGGEQQMLAIGRAMMGEPKVLLLDEPSLGLAPQIIERIGKVVSEINQRGTTVLLVEQNAMMALTVAHTAVVLEVGELKLRGDADELKRSEDIQRLYLGGHAESEEHADQQQGEAQERVERRRKSLGVWTA</sequence>
<dbReference type="RefSeq" id="WP_245950207.1">
    <property type="nucleotide sequence ID" value="NZ_QTUA01000001.1"/>
</dbReference>
<dbReference type="AlphaFoldDB" id="A0A3D9UXS3"/>
<dbReference type="PROSITE" id="PS00211">
    <property type="entry name" value="ABC_TRANSPORTER_1"/>
    <property type="match status" value="1"/>
</dbReference>
<dbReference type="GO" id="GO:0015807">
    <property type="term" value="P:L-amino acid transport"/>
    <property type="evidence" value="ECO:0007669"/>
    <property type="project" value="TreeGrafter"/>
</dbReference>
<reference evidence="8 9" key="1">
    <citation type="submission" date="2018-08" db="EMBL/GenBank/DDBJ databases">
        <title>Sequencing the genomes of 1000 actinobacteria strains.</title>
        <authorList>
            <person name="Klenk H.-P."/>
        </authorList>
    </citation>
    <scope>NUCLEOTIDE SEQUENCE [LARGE SCALE GENOMIC DNA]</scope>
    <source>
        <strain evidence="8 9">DSM 22967</strain>
    </source>
</reference>
<keyword evidence="5" id="KW-0029">Amino-acid transport</keyword>
<keyword evidence="9" id="KW-1185">Reference proteome</keyword>
<keyword evidence="2" id="KW-0813">Transport</keyword>
<dbReference type="SMART" id="SM00382">
    <property type="entry name" value="AAA"/>
    <property type="match status" value="1"/>
</dbReference>
<name>A0A3D9UXS3_9MICO</name>
<evidence type="ECO:0000259" key="7">
    <source>
        <dbReference type="PROSITE" id="PS50893"/>
    </source>
</evidence>
<organism evidence="8 9">
    <name type="scientific">Calidifontibacter indicus</name>
    <dbReference type="NCBI Taxonomy" id="419650"/>
    <lineage>
        <taxon>Bacteria</taxon>
        <taxon>Bacillati</taxon>
        <taxon>Actinomycetota</taxon>
        <taxon>Actinomycetes</taxon>
        <taxon>Micrococcales</taxon>
        <taxon>Dermacoccaceae</taxon>
        <taxon>Calidifontibacter</taxon>
    </lineage>
</organism>
<evidence type="ECO:0000256" key="3">
    <source>
        <dbReference type="ARBA" id="ARBA00022741"/>
    </source>
</evidence>
<proteinExistence type="inferred from homology"/>
<keyword evidence="3" id="KW-0547">Nucleotide-binding</keyword>
<comment type="caution">
    <text evidence="8">The sequence shown here is derived from an EMBL/GenBank/DDBJ whole genome shotgun (WGS) entry which is preliminary data.</text>
</comment>
<dbReference type="SUPFAM" id="SSF52540">
    <property type="entry name" value="P-loop containing nucleoside triphosphate hydrolases"/>
    <property type="match status" value="1"/>
</dbReference>
<dbReference type="InterPro" id="IPR003593">
    <property type="entry name" value="AAA+_ATPase"/>
</dbReference>
<dbReference type="Proteomes" id="UP000256253">
    <property type="component" value="Unassembled WGS sequence"/>
</dbReference>
<evidence type="ECO:0000313" key="9">
    <source>
        <dbReference type="Proteomes" id="UP000256253"/>
    </source>
</evidence>
<evidence type="ECO:0000256" key="6">
    <source>
        <dbReference type="SAM" id="MobiDB-lite"/>
    </source>
</evidence>
<dbReference type="InterPro" id="IPR017871">
    <property type="entry name" value="ABC_transporter-like_CS"/>
</dbReference>
<accession>A0A3D9UXS3</accession>
<feature type="domain" description="ABC transporter" evidence="7">
    <location>
        <begin position="6"/>
        <end position="243"/>
    </location>
</feature>
<dbReference type="CDD" id="cd03224">
    <property type="entry name" value="ABC_TM1139_LivF_branched"/>
    <property type="match status" value="1"/>
</dbReference>
<dbReference type="PROSITE" id="PS50893">
    <property type="entry name" value="ABC_TRANSPORTER_2"/>
    <property type="match status" value="1"/>
</dbReference>
<comment type="similarity">
    <text evidence="1">Belongs to the ABC transporter superfamily.</text>
</comment>
<evidence type="ECO:0000313" key="8">
    <source>
        <dbReference type="EMBL" id="REF31375.1"/>
    </source>
</evidence>
<evidence type="ECO:0000256" key="5">
    <source>
        <dbReference type="ARBA" id="ARBA00022970"/>
    </source>
</evidence>
<dbReference type="GO" id="GO:0016887">
    <property type="term" value="F:ATP hydrolysis activity"/>
    <property type="evidence" value="ECO:0007669"/>
    <property type="project" value="InterPro"/>
</dbReference>
<evidence type="ECO:0000256" key="1">
    <source>
        <dbReference type="ARBA" id="ARBA00005417"/>
    </source>
</evidence>
<feature type="region of interest" description="Disordered" evidence="6">
    <location>
        <begin position="242"/>
        <end position="274"/>
    </location>
</feature>
<keyword evidence="4 8" id="KW-0067">ATP-binding</keyword>
<evidence type="ECO:0000256" key="4">
    <source>
        <dbReference type="ARBA" id="ARBA00022840"/>
    </source>
</evidence>
<dbReference type="PANTHER" id="PTHR43820:SF4">
    <property type="entry name" value="HIGH-AFFINITY BRANCHED-CHAIN AMINO ACID TRANSPORT ATP-BINDING PROTEIN LIVF"/>
    <property type="match status" value="1"/>
</dbReference>